<feature type="domain" description="HIT" evidence="2">
    <location>
        <begin position="46"/>
        <end position="119"/>
    </location>
</feature>
<evidence type="ECO:0000313" key="3">
    <source>
        <dbReference type="EMBL" id="MBB4925490.1"/>
    </source>
</evidence>
<proteinExistence type="predicted"/>
<dbReference type="GO" id="GO:0009117">
    <property type="term" value="P:nucleotide metabolic process"/>
    <property type="evidence" value="ECO:0007669"/>
    <property type="project" value="TreeGrafter"/>
</dbReference>
<dbReference type="PANTHER" id="PTHR46648">
    <property type="entry name" value="HIT FAMILY PROTEIN 1"/>
    <property type="match status" value="1"/>
</dbReference>
<dbReference type="AlphaFoldDB" id="A0A7W7R574"/>
<name>A0A7W7R574_KITKI</name>
<dbReference type="RefSeq" id="WP_221521606.1">
    <property type="nucleotide sequence ID" value="NZ_JACHJV010000001.1"/>
</dbReference>
<gene>
    <name evidence="3" type="ORF">FHR34_004483</name>
</gene>
<keyword evidence="3" id="KW-0378">Hydrolase</keyword>
<evidence type="ECO:0000313" key="4">
    <source>
        <dbReference type="Proteomes" id="UP000540506"/>
    </source>
</evidence>
<accession>A0A7W7R574</accession>
<dbReference type="GO" id="GO:0016787">
    <property type="term" value="F:hydrolase activity"/>
    <property type="evidence" value="ECO:0007669"/>
    <property type="project" value="UniProtKB-KW"/>
</dbReference>
<evidence type="ECO:0000256" key="1">
    <source>
        <dbReference type="PROSITE-ProRule" id="PRU00464"/>
    </source>
</evidence>
<dbReference type="SUPFAM" id="SSF54197">
    <property type="entry name" value="HIT-like"/>
    <property type="match status" value="1"/>
</dbReference>
<protein>
    <submittedName>
        <fullName evidence="3">Diadenosine tetraphosphate (Ap4A) HIT family hydrolase</fullName>
    </submittedName>
</protein>
<dbReference type="PANTHER" id="PTHR46648:SF1">
    <property type="entry name" value="ADENOSINE 5'-MONOPHOSPHORAMIDASE HNT1"/>
    <property type="match status" value="1"/>
</dbReference>
<dbReference type="EMBL" id="JACHJV010000001">
    <property type="protein sequence ID" value="MBB4925490.1"/>
    <property type="molecule type" value="Genomic_DNA"/>
</dbReference>
<sequence>MPADSTTAACYSCSQTALLPDLPPRESVAVDENWRVAHAFGTGLLGWLVLVPRRHVTTIAELTAQEAAALGGWQVRLSQALTEVTGCSKTYLAQFSEAPGFSHLHFHLVPRPAELDPQLRGPGVFALLGNPAHPEPDTEAMDEVARRLRVSLLGHP</sequence>
<dbReference type="InterPro" id="IPR001310">
    <property type="entry name" value="Histidine_triad_HIT"/>
</dbReference>
<feature type="short sequence motif" description="Histidine triad motif" evidence="1">
    <location>
        <begin position="103"/>
        <end position="107"/>
    </location>
</feature>
<dbReference type="Proteomes" id="UP000540506">
    <property type="component" value="Unassembled WGS sequence"/>
</dbReference>
<dbReference type="InterPro" id="IPR011146">
    <property type="entry name" value="HIT-like"/>
</dbReference>
<dbReference type="InterPro" id="IPR036265">
    <property type="entry name" value="HIT-like_sf"/>
</dbReference>
<organism evidence="3 4">
    <name type="scientific">Kitasatospora kifunensis</name>
    <name type="common">Streptomyces kifunensis</name>
    <dbReference type="NCBI Taxonomy" id="58351"/>
    <lineage>
        <taxon>Bacteria</taxon>
        <taxon>Bacillati</taxon>
        <taxon>Actinomycetota</taxon>
        <taxon>Actinomycetes</taxon>
        <taxon>Kitasatosporales</taxon>
        <taxon>Streptomycetaceae</taxon>
        <taxon>Kitasatospora</taxon>
    </lineage>
</organism>
<dbReference type="Gene3D" id="3.30.428.10">
    <property type="entry name" value="HIT-like"/>
    <property type="match status" value="1"/>
</dbReference>
<evidence type="ECO:0000259" key="2">
    <source>
        <dbReference type="PROSITE" id="PS51084"/>
    </source>
</evidence>
<reference evidence="3 4" key="1">
    <citation type="submission" date="2020-08" db="EMBL/GenBank/DDBJ databases">
        <title>Sequencing the genomes of 1000 actinobacteria strains.</title>
        <authorList>
            <person name="Klenk H.-P."/>
        </authorList>
    </citation>
    <scope>NUCLEOTIDE SEQUENCE [LARGE SCALE GENOMIC DNA]</scope>
    <source>
        <strain evidence="3 4">DSM 41654</strain>
    </source>
</reference>
<dbReference type="PROSITE" id="PS51084">
    <property type="entry name" value="HIT_2"/>
    <property type="match status" value="1"/>
</dbReference>
<keyword evidence="4" id="KW-1185">Reference proteome</keyword>
<comment type="caution">
    <text evidence="3">The sequence shown here is derived from an EMBL/GenBank/DDBJ whole genome shotgun (WGS) entry which is preliminary data.</text>
</comment>